<evidence type="ECO:0000313" key="1">
    <source>
        <dbReference type="EMBL" id="MBO2464936.1"/>
    </source>
</evidence>
<comment type="caution">
    <text evidence="1">The sequence shown here is derived from an EMBL/GenBank/DDBJ whole genome shotgun (WGS) entry which is preliminary data.</text>
</comment>
<protein>
    <submittedName>
        <fullName evidence="1">Uncharacterized protein</fullName>
    </submittedName>
</protein>
<proteinExistence type="predicted"/>
<name>A0ABS3S7F5_9ACTN</name>
<dbReference type="RefSeq" id="WP_208251800.1">
    <property type="nucleotide sequence ID" value="NZ_JAGEPF010000040.1"/>
</dbReference>
<evidence type="ECO:0000313" key="2">
    <source>
        <dbReference type="Proteomes" id="UP000680206"/>
    </source>
</evidence>
<dbReference type="EMBL" id="JAGEPF010000040">
    <property type="protein sequence ID" value="MBO2464936.1"/>
    <property type="molecule type" value="Genomic_DNA"/>
</dbReference>
<reference evidence="1 2" key="1">
    <citation type="submission" date="2021-03" db="EMBL/GenBank/DDBJ databases">
        <title>Actinomadura violae sp. nov., isolated from lichen in Thailand.</title>
        <authorList>
            <person name="Kanchanasin P."/>
            <person name="Saeng-In P."/>
            <person name="Phongsopitanun W."/>
            <person name="Yuki M."/>
            <person name="Kudo T."/>
            <person name="Ohkuma M."/>
            <person name="Tanasupawat S."/>
        </authorList>
    </citation>
    <scope>NUCLEOTIDE SEQUENCE [LARGE SCALE GENOMIC DNA]</scope>
    <source>
        <strain evidence="1 2">LCR2-06</strain>
    </source>
</reference>
<organism evidence="1 2">
    <name type="scientific">Actinomadura violacea</name>
    <dbReference type="NCBI Taxonomy" id="2819934"/>
    <lineage>
        <taxon>Bacteria</taxon>
        <taxon>Bacillati</taxon>
        <taxon>Actinomycetota</taxon>
        <taxon>Actinomycetes</taxon>
        <taxon>Streptosporangiales</taxon>
        <taxon>Thermomonosporaceae</taxon>
        <taxon>Actinomadura</taxon>
    </lineage>
</organism>
<gene>
    <name evidence="1" type="ORF">J4709_45965</name>
</gene>
<dbReference type="Proteomes" id="UP000680206">
    <property type="component" value="Unassembled WGS sequence"/>
</dbReference>
<keyword evidence="2" id="KW-1185">Reference proteome</keyword>
<accession>A0ABS3S7F5</accession>
<sequence>MADTTVRAGVADLALHQAGQPGGHPVMRPVTGAGDHPGSAVGRPGLVAIGTHGGAGVSTLVRLLDPSRSGAVVEWQTGMAAGADRVPLLVARSTAAGTMAAAGWITQWRPDLPRPVLVLVADVPFRAPPVVRYRVRALSSQVVGVVEVPYMFLLRHFDDPADALTNRKIIRAVKSVHRQLDKLSGGS</sequence>